<proteinExistence type="predicted"/>
<dbReference type="AlphaFoldDB" id="A0A7U2IBX4"/>
<protein>
    <submittedName>
        <fullName evidence="1">Uncharacterized protein</fullName>
    </submittedName>
</protein>
<sequence length="64" mass="7345">MINTGDVGSGLRVSDIQRLDRLAAWLYVYVIGRVGDVVGRFPLSVTDSELLYWRRCVRVQYRAL</sequence>
<keyword evidence="2" id="KW-1185">Reference proteome</keyword>
<organism evidence="1 2">
    <name type="scientific">Phaeosphaeria nodorum (strain SN15 / ATCC MYA-4574 / FGSC 10173)</name>
    <name type="common">Glume blotch fungus</name>
    <name type="synonym">Parastagonospora nodorum</name>
    <dbReference type="NCBI Taxonomy" id="321614"/>
    <lineage>
        <taxon>Eukaryota</taxon>
        <taxon>Fungi</taxon>
        <taxon>Dikarya</taxon>
        <taxon>Ascomycota</taxon>
        <taxon>Pezizomycotina</taxon>
        <taxon>Dothideomycetes</taxon>
        <taxon>Pleosporomycetidae</taxon>
        <taxon>Pleosporales</taxon>
        <taxon>Pleosporineae</taxon>
        <taxon>Phaeosphaeriaceae</taxon>
        <taxon>Parastagonospora</taxon>
    </lineage>
</organism>
<evidence type="ECO:0000313" key="1">
    <source>
        <dbReference type="EMBL" id="QRD07012.1"/>
    </source>
</evidence>
<accession>A0A7U2IBX4</accession>
<evidence type="ECO:0000313" key="2">
    <source>
        <dbReference type="Proteomes" id="UP000663193"/>
    </source>
</evidence>
<dbReference type="VEuPathDB" id="FungiDB:JI435_423920"/>
<dbReference type="Proteomes" id="UP000663193">
    <property type="component" value="Chromosome 21"/>
</dbReference>
<gene>
    <name evidence="1" type="ORF">JI435_423920</name>
</gene>
<dbReference type="EMBL" id="CP069043">
    <property type="protein sequence ID" value="QRD07012.1"/>
    <property type="molecule type" value="Genomic_DNA"/>
</dbReference>
<name>A0A7U2IBX4_PHANO</name>
<reference evidence="2" key="1">
    <citation type="journal article" date="2021" name="BMC Genomics">
        <title>Chromosome-level genome assembly and manually-curated proteome of model necrotroph Parastagonospora nodorum Sn15 reveals a genome-wide trove of candidate effector homologs, and redundancy of virulence-related functions within an accessory chromosome.</title>
        <authorList>
            <person name="Bertazzoni S."/>
            <person name="Jones D.A.B."/>
            <person name="Phan H.T."/>
            <person name="Tan K.-C."/>
            <person name="Hane J.K."/>
        </authorList>
    </citation>
    <scope>NUCLEOTIDE SEQUENCE [LARGE SCALE GENOMIC DNA]</scope>
    <source>
        <strain evidence="2">SN15 / ATCC MYA-4574 / FGSC 10173)</strain>
    </source>
</reference>